<name>A0A941DDJ6_9BURK</name>
<dbReference type="Pfam" id="PF20327">
    <property type="entry name" value="DUF6622"/>
    <property type="match status" value="1"/>
</dbReference>
<dbReference type="InterPro" id="IPR046730">
    <property type="entry name" value="DUF6622"/>
</dbReference>
<protein>
    <recommendedName>
        <fullName evidence="4">DUF1453 domain-containing protein</fullName>
    </recommendedName>
</protein>
<keyword evidence="1" id="KW-0812">Transmembrane</keyword>
<feature type="transmembrane region" description="Helical" evidence="1">
    <location>
        <begin position="93"/>
        <end position="113"/>
    </location>
</feature>
<keyword evidence="1" id="KW-1133">Transmembrane helix</keyword>
<keyword evidence="1" id="KW-0472">Membrane</keyword>
<dbReference type="AlphaFoldDB" id="A0A941DDJ6"/>
<evidence type="ECO:0000313" key="3">
    <source>
        <dbReference type="Proteomes" id="UP000680158"/>
    </source>
</evidence>
<accession>A0A941DDJ6</accession>
<evidence type="ECO:0000313" key="2">
    <source>
        <dbReference type="EMBL" id="MBR7745683.1"/>
    </source>
</evidence>
<evidence type="ECO:0008006" key="4">
    <source>
        <dbReference type="Google" id="ProtNLM"/>
    </source>
</evidence>
<dbReference type="RefSeq" id="WP_212683077.1">
    <property type="nucleotide sequence ID" value="NZ_JAGSPM010000002.1"/>
</dbReference>
<gene>
    <name evidence="2" type="ORF">KDM92_03760</name>
</gene>
<reference evidence="2 3" key="1">
    <citation type="submission" date="2021-04" db="EMBL/GenBank/DDBJ databases">
        <title>novel species isolated from subtropical streams in China.</title>
        <authorList>
            <person name="Lu H."/>
        </authorList>
    </citation>
    <scope>NUCLEOTIDE SEQUENCE [LARGE SCALE GENOMIC DNA]</scope>
    <source>
        <strain evidence="2 3">BYS107W</strain>
    </source>
</reference>
<dbReference type="Proteomes" id="UP000680158">
    <property type="component" value="Unassembled WGS sequence"/>
</dbReference>
<feature type="transmembrane region" description="Helical" evidence="1">
    <location>
        <begin position="6"/>
        <end position="25"/>
    </location>
</feature>
<evidence type="ECO:0000256" key="1">
    <source>
        <dbReference type="SAM" id="Phobius"/>
    </source>
</evidence>
<comment type="caution">
    <text evidence="2">The sequence shown here is derived from an EMBL/GenBank/DDBJ whole genome shotgun (WGS) entry which is preliminary data.</text>
</comment>
<feature type="transmembrane region" description="Helical" evidence="1">
    <location>
        <begin position="37"/>
        <end position="54"/>
    </location>
</feature>
<sequence length="177" mass="19633">MAQLFTHTPTWVWLLLAGLCIVGYLQTKTREVSAARLMLLPLAMMVWSVIATYQQLGAQLITLAAWSIGLVLSCGLFIQLFPARQNDYKPHNARFAVTGSWLPLMLILGIFITKYGMTVSLTLRPQLQESLNFVLSVSTVLGIFSGVLLGRAVRLLRSRQLHQAAQQQTQLVSSSMS</sequence>
<dbReference type="EMBL" id="JAGSPM010000002">
    <property type="protein sequence ID" value="MBR7745683.1"/>
    <property type="molecule type" value="Genomic_DNA"/>
</dbReference>
<organism evidence="2 3">
    <name type="scientific">Undibacterium baiyunense</name>
    <dbReference type="NCBI Taxonomy" id="2828731"/>
    <lineage>
        <taxon>Bacteria</taxon>
        <taxon>Pseudomonadati</taxon>
        <taxon>Pseudomonadota</taxon>
        <taxon>Betaproteobacteria</taxon>
        <taxon>Burkholderiales</taxon>
        <taxon>Oxalobacteraceae</taxon>
        <taxon>Undibacterium</taxon>
    </lineage>
</organism>
<feature type="transmembrane region" description="Helical" evidence="1">
    <location>
        <begin position="60"/>
        <end position="81"/>
    </location>
</feature>
<feature type="transmembrane region" description="Helical" evidence="1">
    <location>
        <begin position="133"/>
        <end position="153"/>
    </location>
</feature>
<keyword evidence="3" id="KW-1185">Reference proteome</keyword>
<proteinExistence type="predicted"/>